<dbReference type="PANTHER" id="PTHR45527:SF1">
    <property type="entry name" value="FATTY ACID SYNTHASE"/>
    <property type="match status" value="1"/>
</dbReference>
<dbReference type="FunFam" id="1.10.1200.10:FF:000005">
    <property type="entry name" value="Nonribosomal peptide synthetase 1"/>
    <property type="match status" value="1"/>
</dbReference>
<dbReference type="InterPro" id="IPR041464">
    <property type="entry name" value="TubC_N"/>
</dbReference>
<dbReference type="SMART" id="SM00823">
    <property type="entry name" value="PKS_PP"/>
    <property type="match status" value="1"/>
</dbReference>
<organism evidence="6 7">
    <name type="scientific">Kordia periserrulae</name>
    <dbReference type="NCBI Taxonomy" id="701523"/>
    <lineage>
        <taxon>Bacteria</taxon>
        <taxon>Pseudomonadati</taxon>
        <taxon>Bacteroidota</taxon>
        <taxon>Flavobacteriia</taxon>
        <taxon>Flavobacteriales</taxon>
        <taxon>Flavobacteriaceae</taxon>
        <taxon>Kordia</taxon>
    </lineage>
</organism>
<dbReference type="InterPro" id="IPR020845">
    <property type="entry name" value="AMP-binding_CS"/>
</dbReference>
<dbReference type="GO" id="GO:0003824">
    <property type="term" value="F:catalytic activity"/>
    <property type="evidence" value="ECO:0007669"/>
    <property type="project" value="InterPro"/>
</dbReference>
<dbReference type="Gene3D" id="3.40.50.12780">
    <property type="entry name" value="N-terminal domain of ligase-like"/>
    <property type="match status" value="1"/>
</dbReference>
<dbReference type="InterPro" id="IPR044894">
    <property type="entry name" value="TubC_N_sf"/>
</dbReference>
<dbReference type="InterPro" id="IPR009081">
    <property type="entry name" value="PP-bd_ACP"/>
</dbReference>
<dbReference type="SUPFAM" id="SSF52777">
    <property type="entry name" value="CoA-dependent acyltransferases"/>
    <property type="match status" value="6"/>
</dbReference>
<evidence type="ECO:0000256" key="3">
    <source>
        <dbReference type="ARBA" id="ARBA00022450"/>
    </source>
</evidence>
<dbReference type="PROSITE" id="PS50075">
    <property type="entry name" value="CARRIER"/>
    <property type="match status" value="3"/>
</dbReference>
<dbReference type="InterPro" id="IPR042099">
    <property type="entry name" value="ANL_N_sf"/>
</dbReference>
<dbReference type="Gene3D" id="3.30.559.30">
    <property type="entry name" value="Nonribosomal peptide synthetase, condensation domain"/>
    <property type="match status" value="3"/>
</dbReference>
<keyword evidence="4" id="KW-0597">Phosphoprotein</keyword>
<reference evidence="6 7" key="1">
    <citation type="submission" date="2018-04" db="EMBL/GenBank/DDBJ databases">
        <title>Genomic Encyclopedia of Archaeal and Bacterial Type Strains, Phase II (KMG-II): from individual species to whole genera.</title>
        <authorList>
            <person name="Goeker M."/>
        </authorList>
    </citation>
    <scope>NUCLEOTIDE SEQUENCE [LARGE SCALE GENOMIC DNA]</scope>
    <source>
        <strain evidence="6 7">DSM 25731</strain>
    </source>
</reference>
<evidence type="ECO:0000256" key="2">
    <source>
        <dbReference type="ARBA" id="ARBA00006432"/>
    </source>
</evidence>
<dbReference type="Pfam" id="PF00668">
    <property type="entry name" value="Condensation"/>
    <property type="match status" value="3"/>
</dbReference>
<dbReference type="OrthoDB" id="4317020at2"/>
<dbReference type="InterPro" id="IPR010071">
    <property type="entry name" value="AA_adenyl_dom"/>
</dbReference>
<dbReference type="GO" id="GO:0031177">
    <property type="term" value="F:phosphopantetheine binding"/>
    <property type="evidence" value="ECO:0007669"/>
    <property type="project" value="InterPro"/>
</dbReference>
<dbReference type="Gene3D" id="3.40.50.980">
    <property type="match status" value="4"/>
</dbReference>
<dbReference type="Gene3D" id="1.10.1200.10">
    <property type="entry name" value="ACP-like"/>
    <property type="match status" value="3"/>
</dbReference>
<dbReference type="InterPro" id="IPR036736">
    <property type="entry name" value="ACP-like_sf"/>
</dbReference>
<dbReference type="InterPro" id="IPR023213">
    <property type="entry name" value="CAT-like_dom_sf"/>
</dbReference>
<comment type="cofactor">
    <cofactor evidence="1">
        <name>pantetheine 4'-phosphate</name>
        <dbReference type="ChEBI" id="CHEBI:47942"/>
    </cofactor>
</comment>
<gene>
    <name evidence="6" type="ORF">C8N46_10411</name>
</gene>
<name>A0A2T6BZ80_9FLAO</name>
<dbReference type="Gene3D" id="3.30.559.10">
    <property type="entry name" value="Chloramphenicol acetyltransferase-like domain"/>
    <property type="match status" value="3"/>
</dbReference>
<dbReference type="GO" id="GO:0043041">
    <property type="term" value="P:amino acid activation for nonribosomal peptide biosynthetic process"/>
    <property type="evidence" value="ECO:0007669"/>
    <property type="project" value="TreeGrafter"/>
</dbReference>
<evidence type="ECO:0000313" key="6">
    <source>
        <dbReference type="EMBL" id="PTX61368.1"/>
    </source>
</evidence>
<protein>
    <submittedName>
        <fullName evidence="6">Amino acid adenylation domain-containing protein</fullName>
    </submittedName>
</protein>
<dbReference type="FunFam" id="3.40.50.980:FF:000001">
    <property type="entry name" value="Non-ribosomal peptide synthetase"/>
    <property type="match status" value="1"/>
</dbReference>
<dbReference type="Pfam" id="PF00550">
    <property type="entry name" value="PP-binding"/>
    <property type="match status" value="3"/>
</dbReference>
<dbReference type="Proteomes" id="UP000244090">
    <property type="component" value="Unassembled WGS sequence"/>
</dbReference>
<dbReference type="PANTHER" id="PTHR45527">
    <property type="entry name" value="NONRIBOSOMAL PEPTIDE SYNTHETASE"/>
    <property type="match status" value="1"/>
</dbReference>
<sequence length="3239" mass="368283">MNKEIFKLLQSLDKLGCRLYLEADKLKLDASKGSLTNELKQQIATYKDELVTFLSEKAQMSEEIPAIAKSESYPVSYGQRRLWILSQFEDALTTYNIPLSFDLYGSYDVNVFTKAINAVVDRHEILRTTFRANENGVPEQIVHSRADLGIELQYEDYRGVEDGNKKANKHIREDWEQPFDLENGPLVRLSLSQITDEHFIFYYNMHHIISDGWSMQVLSNDILAAYRAISDADVLEKEPLRIHYKDFTAWQLRNLETSVYQYHKLYWQEKLGAEIPVLNFHSSKKRPNQKTYNGFNLGLGISKEITSNIKQFTKANGGSTFMVLLTAWNWLCSRYTGEKDIVTGVPVVNRDHPDLDDQIGFYLNNLVLRNEVDAQATFVENFKTVKENTLEAYKHQDYPFDVLVQEMNIMRDQSRTPIFDVLIDYHGVAKESLLKVPAGEIDVIGKTSAKFDIELHFYEVNDTIELRFIFNTDIYEEALIKQLMTHYLVVLQNINSTEKLGTANFLSESETTAIETFSKGALRELEHENIITAFQANLKQNKNAVAVVSDGEMLTYQQLEARSNQIAVGLRENYGVVSGDTVGLHFDTNSWTIAAILGILKAGATYVYVDTELPEERKNFIFSDADLKVLITDTNYIFELSEYDGTLFSIDVEFEDSWSTEAINHINESSSAYIIYTSGSTGTPKGVQIGHTSLMNYVQWATNYYSSEGEIPLNFGLYTTLSFDLTVTSVFLPLLSGNTLTLLKDGEVSSVLKNYVESDIECIKLTPAHISVLGALDIQNSNIKVAVVGGDALGAHHVEILRNINPNMNIYNEYGPTEATVGCMMYLAKTEENGAVSIGKPIDNTEIYIVNEAFAWQPIHTSGEIVIAGKGLAEGYVNQAELNAEKFITHEGKRFYRTGDKGKWLANGELAYEGRFDDQIKIKGFRIEIGEITSHLLQKESIQDVAIVVEENDANEKELIAYIVSEQEETVVQLHEYLKQSLPEYMIPTYFIQLPEIPLTSNGKVDKKALPSSKEVGLSTGVEYVAPSNATEEAIIDIWKEILQKEQIGVNDNYFALGGDSIKAINIIIKVNKKLNTNITVSDLYINTTVKTLSDFILAGNADEEINDFTKGYEYIKEVQERVEAENPELISDAYDVIYPLVPVEEGMIYSSLLHVEEPMYYDRFVYIVDIEDIEMLKEAMQKMVQRHTILRTKYYMESFSEPIKVVYKDIDIPMVFEDYSNKSKEEFIAYMNQIREADMKKRLTFDDEFLYDFRFIKLQDSKYCIIWNFHHALLDGWSTSVFTQELTVLLSKKDNKELPNLPYSYVDYAASVFSKKSSEATEAYWKNLLEDYTRTKLPFNFKGVKISDDHGMRIVERSVGEETLKALEALTTELQVSFKAVILAAHAYLLRTICSQEDIVTGVVSHERPELENSDLIMGCFLNTVPTRVNFKDIHTVEDLILHVNDYLIHSKKHEVHISEIASIIGEKTTMSNPIFDTLLNYTHFHIYEKVDFDSTITSAASDLEYAVLAPEEMTNTLMDVELSRRADGLVLRVKYMPTHFTHDDAVDTLEVFKNILVNLPNKGELTPKNVMTEEAYNELVYDYNDTIVEEDQEVTMHSLFEEQVANTPSNIALRQNGETMTYEALNERANVIAHELLTKGITPATNVGLLCTRSFDMVAGLMGILKAGGSYVPIDPSYPIDRQQYIVENSKVQLVLTNLEEVSSDAFDCEFVRLEGLDYTQKLANPVVDIAGNQLAYTIYTSGSTGRPKGVMIEHYSAVNLIRWVNERFNVNQDDRLLFITSECFDLSVYDMFGMLATGGSIVIATKDEVQDFNKLKTLMRDEKITFWDSVPTTFNYLVDELREEGENSILPDLRLVFMSGDWIPVQLPTKAKAFFPNAEIISLGGATEGTVWSNYYPIEEVGEDWSSIPYGKPMRNNFFYILDDQLRPVPKGTVGELFIGGIGVARGYDNDEKKTNAAFMKDPFNDKMGGRMYKTGDLGRWMRNGNMEFIGRKDNQVKIRGFRVELGEIESILSKHEQLKEAIVHVVKDQKGQNLLCAYIVPTADYDLQTIKSYLKEKLPEYMVPSFFMELEALPLNSNGKIDRKALPEPTMAPEEAKEMVLPSTAIEKSIEEVWKGILHVPQISIHENLFELGAYSLSVASFVARFHKKMNYNISVGQVFHHPTIKELATLVSSLQINEYVDITPAEVQESYPLSAAQKGLWLLSQFQDASLAYNVGMSINLREPNFDANKFENAITALIERHEILRTLFRENEQGEIRQWIIPTEELGFKFGFEDIRSVENQQKAIHDYISTDFVIHYNFEEGPLLRMHMFRTSEDEYVFYFNVHHLIIDGWSLHLAFEEIMDFYYRDGVNIPPLKIQYKDYAVWQTKLIQEGALENHKQYWLQQLEGPLPTLELPVRKERPKLKTFVGETLTTYLSVDISNKVRDYVNKNNGSAFMGYLASLNAMFYHYTGQKDIVIGSIVSGREHTDIENQIGLYGNTIVLRNQVDETQTFNQLFDQVKQTTLDAFSHETYPFDLLVEDLDLKADPSRSLAFDVMFVVQKRRDMLEIEEKDTTIYGDEIVAVGNKTSKYDLYIALNEMSEQVNVRIEYNTNVYEREFIEKFINDYKALLTEVFNNPEEIIEDIDYIADTEKERILNEFNDTETVVADKTVIELFQETATQNKEATALTFEGTNISYATLEAKSNQFAQYLQQKHSITSGDYVAIHLERNEQLLIAILGTLKTGATFIPIEINYPEAQRDFILNDSKAKICVDAMVISDFISQVNTLTSDVVATVIQPTDTAYVIYTSGTTGNPKGVMISHEALSNYVQYAGKTYMKEDMSKFLLFTSISFDLTITTLFTPLCHGGSIHIMPTKEHDLQVIDMVETNDFDIIKLTPAHATALIDTLQSKEGNYTGKPKGFIIGGEALKNEVVNSIFNYFGDSAIVWNEYGPTEATVGCIVKEVAKDSNERFVAIGKPTDNVQAYILDAAQRIVPVGVEGEIYLGGKQLAKGYLNQPALTAEKFVPNPFNLAETLYKTGDKARWLPDGNMVYLRREDSQVKIRGYRIELEEIEKVMLSFKTIKQAILTITEFEGEEHIAAYVIANEGFDKKQLRDSMKIVLPSYKIPSFIIELDSIPLTMNGKIAYGKLPSVQEKDVLKATYVAPETELEKELAAIWEDVLGVEKVGLIDDFIELGGHSLKLLRLKNQYHKQFNLSLSLAEMYGKNTIQETAEYIEFIQNQDAIESLDLNEIEL</sequence>
<keyword evidence="7" id="KW-1185">Reference proteome</keyword>
<dbReference type="InterPro" id="IPR020806">
    <property type="entry name" value="PKS_PP-bd"/>
</dbReference>
<dbReference type="Gene3D" id="3.30.300.30">
    <property type="match status" value="3"/>
</dbReference>
<dbReference type="GO" id="GO:0005737">
    <property type="term" value="C:cytoplasm"/>
    <property type="evidence" value="ECO:0007669"/>
    <property type="project" value="TreeGrafter"/>
</dbReference>
<feature type="domain" description="Carrier" evidence="5">
    <location>
        <begin position="1026"/>
        <end position="1101"/>
    </location>
</feature>
<dbReference type="FunFam" id="3.30.300.30:FF:000010">
    <property type="entry name" value="Enterobactin synthetase component F"/>
    <property type="match status" value="2"/>
</dbReference>
<dbReference type="PROSITE" id="PS00455">
    <property type="entry name" value="AMP_BINDING"/>
    <property type="match status" value="2"/>
</dbReference>
<dbReference type="InterPro" id="IPR000873">
    <property type="entry name" value="AMP-dep_synth/lig_dom"/>
</dbReference>
<dbReference type="EMBL" id="QBKT01000004">
    <property type="protein sequence ID" value="PTX61368.1"/>
    <property type="molecule type" value="Genomic_DNA"/>
</dbReference>
<accession>A0A2T6BZ80</accession>
<feature type="domain" description="Carrier" evidence="5">
    <location>
        <begin position="2105"/>
        <end position="2180"/>
    </location>
</feature>
<dbReference type="RefSeq" id="WP_108114616.1">
    <property type="nucleotide sequence ID" value="NZ_QBKT01000004.1"/>
</dbReference>
<keyword evidence="3" id="KW-0596">Phosphopantetheine</keyword>
<dbReference type="InterPro" id="IPR025110">
    <property type="entry name" value="AMP-bd_C"/>
</dbReference>
<dbReference type="FunFam" id="3.40.50.12780:FF:000012">
    <property type="entry name" value="Non-ribosomal peptide synthetase"/>
    <property type="match status" value="1"/>
</dbReference>
<dbReference type="SUPFAM" id="SSF56801">
    <property type="entry name" value="Acetyl-CoA synthetase-like"/>
    <property type="match status" value="3"/>
</dbReference>
<comment type="caution">
    <text evidence="6">The sequence shown here is derived from an EMBL/GenBank/DDBJ whole genome shotgun (WGS) entry which is preliminary data.</text>
</comment>
<evidence type="ECO:0000256" key="4">
    <source>
        <dbReference type="ARBA" id="ARBA00022553"/>
    </source>
</evidence>
<dbReference type="CDD" id="cd05930">
    <property type="entry name" value="A_NRPS"/>
    <property type="match status" value="3"/>
</dbReference>
<comment type="similarity">
    <text evidence="2">Belongs to the ATP-dependent AMP-binding enzyme family.</text>
</comment>
<feature type="domain" description="Carrier" evidence="5">
    <location>
        <begin position="3149"/>
        <end position="3224"/>
    </location>
</feature>
<dbReference type="NCBIfam" id="NF003417">
    <property type="entry name" value="PRK04813.1"/>
    <property type="match status" value="3"/>
</dbReference>
<evidence type="ECO:0000256" key="1">
    <source>
        <dbReference type="ARBA" id="ARBA00001957"/>
    </source>
</evidence>
<dbReference type="Pfam" id="PF18563">
    <property type="entry name" value="TubC_N"/>
    <property type="match status" value="1"/>
</dbReference>
<dbReference type="Pfam" id="PF00501">
    <property type="entry name" value="AMP-binding"/>
    <property type="match status" value="3"/>
</dbReference>
<dbReference type="GO" id="GO:0044550">
    <property type="term" value="P:secondary metabolite biosynthetic process"/>
    <property type="evidence" value="ECO:0007669"/>
    <property type="project" value="UniProtKB-ARBA"/>
</dbReference>
<dbReference type="NCBIfam" id="TIGR01733">
    <property type="entry name" value="AA-adenyl-dom"/>
    <property type="match status" value="3"/>
</dbReference>
<evidence type="ECO:0000313" key="7">
    <source>
        <dbReference type="Proteomes" id="UP000244090"/>
    </source>
</evidence>
<dbReference type="FunFam" id="2.30.38.10:FF:000001">
    <property type="entry name" value="Non-ribosomal peptide synthetase PvdI"/>
    <property type="match status" value="1"/>
</dbReference>
<dbReference type="CDD" id="cd19531">
    <property type="entry name" value="LCL_NRPS-like"/>
    <property type="match status" value="2"/>
</dbReference>
<evidence type="ECO:0000259" key="5">
    <source>
        <dbReference type="PROSITE" id="PS50075"/>
    </source>
</evidence>
<dbReference type="Pfam" id="PF13193">
    <property type="entry name" value="AMP-binding_C"/>
    <property type="match status" value="2"/>
</dbReference>
<dbReference type="SUPFAM" id="SSF47336">
    <property type="entry name" value="ACP-like"/>
    <property type="match status" value="3"/>
</dbReference>
<dbReference type="InterPro" id="IPR045851">
    <property type="entry name" value="AMP-bd_C_sf"/>
</dbReference>
<dbReference type="InterPro" id="IPR001242">
    <property type="entry name" value="Condensation_dom"/>
</dbReference>
<dbReference type="Gene3D" id="2.30.38.10">
    <property type="entry name" value="Luciferase, Domain 3"/>
    <property type="match status" value="2"/>
</dbReference>
<proteinExistence type="inferred from homology"/>
<dbReference type="Gene3D" id="1.10.10.1830">
    <property type="entry name" value="Non-ribosomal peptide synthase, adenylation domain"/>
    <property type="match status" value="1"/>
</dbReference>